<dbReference type="InterPro" id="IPR000700">
    <property type="entry name" value="PAS-assoc_C"/>
</dbReference>
<dbReference type="NCBIfam" id="TIGR00229">
    <property type="entry name" value="sensory_box"/>
    <property type="match status" value="1"/>
</dbReference>
<dbReference type="InterPro" id="IPR035965">
    <property type="entry name" value="PAS-like_dom_sf"/>
</dbReference>
<dbReference type="CDD" id="cd01949">
    <property type="entry name" value="GGDEF"/>
    <property type="match status" value="1"/>
</dbReference>
<dbReference type="SMART" id="SM00267">
    <property type="entry name" value="GGDEF"/>
    <property type="match status" value="1"/>
</dbReference>
<dbReference type="PROSITE" id="PS50112">
    <property type="entry name" value="PAS"/>
    <property type="match status" value="1"/>
</dbReference>
<evidence type="ECO:0000313" key="5">
    <source>
        <dbReference type="Proteomes" id="UP000264120"/>
    </source>
</evidence>
<dbReference type="CDD" id="cd00130">
    <property type="entry name" value="PAS"/>
    <property type="match status" value="1"/>
</dbReference>
<dbReference type="SUPFAM" id="SSF55073">
    <property type="entry name" value="Nucleotide cyclase"/>
    <property type="match status" value="1"/>
</dbReference>
<dbReference type="SMART" id="SM00086">
    <property type="entry name" value="PAC"/>
    <property type="match status" value="2"/>
</dbReference>
<dbReference type="InterPro" id="IPR043128">
    <property type="entry name" value="Rev_trsase/Diguanyl_cyclase"/>
</dbReference>
<dbReference type="NCBIfam" id="TIGR00254">
    <property type="entry name" value="GGDEF"/>
    <property type="match status" value="1"/>
</dbReference>
<keyword evidence="4" id="KW-0808">Transferase</keyword>
<keyword evidence="5" id="KW-1185">Reference proteome</keyword>
<reference evidence="4 5" key="1">
    <citation type="submission" date="2017-08" db="EMBL/GenBank/DDBJ databases">
        <title>Complete genome sequence of Gluconacetobacter saccharivorans CV1 isolated from Fermented Vinegar.</title>
        <authorList>
            <person name="Kim S.-Y."/>
        </authorList>
    </citation>
    <scope>NUCLEOTIDE SEQUENCE [LARGE SCALE GENOMIC DNA]</scope>
    <source>
        <strain evidence="4 5">CV1</strain>
    </source>
</reference>
<dbReference type="EMBL" id="CP023036">
    <property type="protein sequence ID" value="AXY22006.1"/>
    <property type="molecule type" value="Genomic_DNA"/>
</dbReference>
<dbReference type="EC" id="2.7.7.65" evidence="4"/>
<dbReference type="Pfam" id="PF00990">
    <property type="entry name" value="GGDEF"/>
    <property type="match status" value="1"/>
</dbReference>
<evidence type="ECO:0000259" key="2">
    <source>
        <dbReference type="PROSITE" id="PS50113"/>
    </source>
</evidence>
<dbReference type="KEGG" id="ksc:CD178_01221"/>
<dbReference type="Proteomes" id="UP000264120">
    <property type="component" value="Chromosome"/>
</dbReference>
<dbReference type="FunFam" id="3.30.70.270:FF:000001">
    <property type="entry name" value="Diguanylate cyclase domain protein"/>
    <property type="match status" value="1"/>
</dbReference>
<dbReference type="PANTHER" id="PTHR46663">
    <property type="entry name" value="DIGUANYLATE CYCLASE DGCT-RELATED"/>
    <property type="match status" value="1"/>
</dbReference>
<evidence type="ECO:0000259" key="1">
    <source>
        <dbReference type="PROSITE" id="PS50112"/>
    </source>
</evidence>
<dbReference type="PROSITE" id="PS50887">
    <property type="entry name" value="GGDEF"/>
    <property type="match status" value="1"/>
</dbReference>
<organism evidence="4 5">
    <name type="scientific">Komagataeibacter saccharivorans</name>
    <dbReference type="NCBI Taxonomy" id="265959"/>
    <lineage>
        <taxon>Bacteria</taxon>
        <taxon>Pseudomonadati</taxon>
        <taxon>Pseudomonadota</taxon>
        <taxon>Alphaproteobacteria</taxon>
        <taxon>Acetobacterales</taxon>
        <taxon>Acetobacteraceae</taxon>
        <taxon>Komagataeibacter</taxon>
    </lineage>
</organism>
<dbReference type="SMART" id="SM00091">
    <property type="entry name" value="PAS"/>
    <property type="match status" value="2"/>
</dbReference>
<evidence type="ECO:0000259" key="3">
    <source>
        <dbReference type="PROSITE" id="PS50887"/>
    </source>
</evidence>
<proteinExistence type="predicted"/>
<dbReference type="OrthoDB" id="9812260at2"/>
<sequence>MGTRSDASVSHGFDDVMALAIRGSGTGIWDRDVLTGAIHYSDGWAEILGYRPEEISSRIEDSYQRVHPDDLAYVQATMRDHFEGLTPSYEVEHRLRCRDGSYKWVMSRGRVVSRDQAGRALRMVGTTSDISSIRSLTDQLHQSIALMTNLTNEVPGLVFQCRREPDNTARLTYASARIEEIYELTAAQVALNTAAIHERIHPDDREMYLATLAAATAGLTPWHCVFRVLLPVQGLRWRQVDAHPLRLPDGATVWHGLVVDATARKRMEQELHDLARVDHLTGLPNRRAFTERMEDVWRSMQDGASPQIVMAMIDIDHFKAINDQYGHATGDGVIRHVASVVMETLRSTDDTGRVGGEEFAACLHEIDLTQASAIAERLRLAIADVPVRVGGHTIAVTASIGISEMYETDVSSDDALARADMALYFAKKNGRNCVALATPGERGMGVEAALLPR</sequence>
<evidence type="ECO:0000313" key="4">
    <source>
        <dbReference type="EMBL" id="AXY22006.1"/>
    </source>
</evidence>
<dbReference type="InterPro" id="IPR000160">
    <property type="entry name" value="GGDEF_dom"/>
</dbReference>
<dbReference type="PANTHER" id="PTHR46663:SF4">
    <property type="entry name" value="DIGUANYLATE CYCLASE DGCT-RELATED"/>
    <property type="match status" value="1"/>
</dbReference>
<dbReference type="InterPro" id="IPR000014">
    <property type="entry name" value="PAS"/>
</dbReference>
<gene>
    <name evidence="4" type="primary">yegE</name>
    <name evidence="4" type="ORF">CD178_01221</name>
</gene>
<dbReference type="InterPro" id="IPR013655">
    <property type="entry name" value="PAS_fold_3"/>
</dbReference>
<dbReference type="InterPro" id="IPR052163">
    <property type="entry name" value="DGC-Regulatory_Protein"/>
</dbReference>
<dbReference type="AlphaFoldDB" id="A0A347WAW3"/>
<dbReference type="SUPFAM" id="SSF55785">
    <property type="entry name" value="PYP-like sensor domain (PAS domain)"/>
    <property type="match status" value="2"/>
</dbReference>
<feature type="domain" description="GGDEF" evidence="3">
    <location>
        <begin position="306"/>
        <end position="439"/>
    </location>
</feature>
<keyword evidence="4" id="KW-0548">Nucleotidyltransferase</keyword>
<protein>
    <submittedName>
        <fullName evidence="4">Putative diguanylate cyclase YegE</fullName>
        <ecNumber evidence="4">2.7.7.65</ecNumber>
    </submittedName>
</protein>
<dbReference type="PROSITE" id="PS50113">
    <property type="entry name" value="PAC"/>
    <property type="match status" value="1"/>
</dbReference>
<dbReference type="GO" id="GO:0052621">
    <property type="term" value="F:diguanylate cyclase activity"/>
    <property type="evidence" value="ECO:0007669"/>
    <property type="project" value="UniProtKB-EC"/>
</dbReference>
<feature type="domain" description="PAS" evidence="1">
    <location>
        <begin position="38"/>
        <end position="85"/>
    </location>
</feature>
<dbReference type="Pfam" id="PF08447">
    <property type="entry name" value="PAS_3"/>
    <property type="match status" value="2"/>
</dbReference>
<feature type="domain" description="PAC" evidence="2">
    <location>
        <begin position="89"/>
        <end position="142"/>
    </location>
</feature>
<dbReference type="Gene3D" id="3.30.70.270">
    <property type="match status" value="1"/>
</dbReference>
<name>A0A347WAW3_9PROT</name>
<dbReference type="InterPro" id="IPR029787">
    <property type="entry name" value="Nucleotide_cyclase"/>
</dbReference>
<dbReference type="InterPro" id="IPR001610">
    <property type="entry name" value="PAC"/>
</dbReference>
<accession>A0A347WAW3</accession>
<dbReference type="Gene3D" id="3.30.450.20">
    <property type="entry name" value="PAS domain"/>
    <property type="match status" value="2"/>
</dbReference>